<proteinExistence type="predicted"/>
<evidence type="ECO:0000313" key="1">
    <source>
        <dbReference type="EMBL" id="GMF03567.1"/>
    </source>
</evidence>
<sequence length="168" mass="19045">MTIQRVSNHKRQRTLRNHEIVVIDSDSDDNQNTDENDSTQNSKPSIINLSDDDDEIIPLCNNETSSSDPENGDCGNHMNHNSSDASEMDDRKHRVSSTQNKKRMLEDDIIEDYDSHNSNQFLISQDQYTTSNFLSVSPSSYTLPTQPPQPLSTHNTTAVIPSYIDNIY</sequence>
<comment type="caution">
    <text evidence="1">The sequence shown here is derived from an EMBL/GenBank/DDBJ whole genome shotgun (WGS) entry which is preliminary data.</text>
</comment>
<protein>
    <submittedName>
        <fullName evidence="1">Unnamed protein product</fullName>
    </submittedName>
</protein>
<organism evidence="1 2">
    <name type="scientific">Ambrosiozyma monospora</name>
    <name type="common">Yeast</name>
    <name type="synonym">Endomycopsis monosporus</name>
    <dbReference type="NCBI Taxonomy" id="43982"/>
    <lineage>
        <taxon>Eukaryota</taxon>
        <taxon>Fungi</taxon>
        <taxon>Dikarya</taxon>
        <taxon>Ascomycota</taxon>
        <taxon>Saccharomycotina</taxon>
        <taxon>Pichiomycetes</taxon>
        <taxon>Pichiales</taxon>
        <taxon>Pichiaceae</taxon>
        <taxon>Ambrosiozyma</taxon>
    </lineage>
</organism>
<accession>A0ACB5U8B2</accession>
<evidence type="ECO:0000313" key="2">
    <source>
        <dbReference type="Proteomes" id="UP001165064"/>
    </source>
</evidence>
<keyword evidence="2" id="KW-1185">Reference proteome</keyword>
<dbReference type="EMBL" id="BSXS01013109">
    <property type="protein sequence ID" value="GMF03567.1"/>
    <property type="molecule type" value="Genomic_DNA"/>
</dbReference>
<reference evidence="1" key="1">
    <citation type="submission" date="2023-04" db="EMBL/GenBank/DDBJ databases">
        <title>Ambrosiozyma monospora NBRC 10751.</title>
        <authorList>
            <person name="Ichikawa N."/>
            <person name="Sato H."/>
            <person name="Tonouchi N."/>
        </authorList>
    </citation>
    <scope>NUCLEOTIDE SEQUENCE</scope>
    <source>
        <strain evidence="1">NBRC 10751</strain>
    </source>
</reference>
<dbReference type="Proteomes" id="UP001165064">
    <property type="component" value="Unassembled WGS sequence"/>
</dbReference>
<name>A0ACB5U8B2_AMBMO</name>
<gene>
    <name evidence="1" type="ORF">Amon02_001182900</name>
</gene>